<gene>
    <name evidence="1" type="ORF">SAMN02745208_03015</name>
</gene>
<accession>A0A8B4BYL4</accession>
<evidence type="ECO:0000313" key="2">
    <source>
        <dbReference type="Proteomes" id="UP000184029"/>
    </source>
</evidence>
<dbReference type="Proteomes" id="UP000184029">
    <property type="component" value="Unassembled WGS sequence"/>
</dbReference>
<dbReference type="EMBL" id="FQUB01000107">
    <property type="protein sequence ID" value="SHF98102.1"/>
    <property type="molecule type" value="Genomic_DNA"/>
</dbReference>
<protein>
    <submittedName>
        <fullName evidence="1">Uncharacterized protein</fullName>
    </submittedName>
</protein>
<proteinExistence type="predicted"/>
<evidence type="ECO:0000313" key="1">
    <source>
        <dbReference type="EMBL" id="SHF98102.1"/>
    </source>
</evidence>
<comment type="caution">
    <text evidence="1">The sequence shown here is derived from an EMBL/GenBank/DDBJ whole genome shotgun (WGS) entry which is preliminary data.</text>
</comment>
<sequence length="39" mass="4906">MNTWDILMHGNLYEQEFEADTEEEFKFIKELQGEYEYER</sequence>
<reference evidence="1 2" key="1">
    <citation type="submission" date="2016-11" db="EMBL/GenBank/DDBJ databases">
        <authorList>
            <person name="Varghese N."/>
            <person name="Submissions S."/>
        </authorList>
    </citation>
    <scope>NUCLEOTIDE SEQUENCE [LARGE SCALE GENOMIC DNA]</scope>
    <source>
        <strain evidence="1 2">DSM 1</strain>
    </source>
</reference>
<name>A0A8B4BYL4_HEYCO</name>
<dbReference type="KEGG" id="bcoa:BF29_1806"/>
<dbReference type="AlphaFoldDB" id="A0A8B4BYL4"/>
<organism evidence="1 2">
    <name type="scientific">Heyndrickxia coagulans DSM 1 = ATCC 7050</name>
    <dbReference type="NCBI Taxonomy" id="1121088"/>
    <lineage>
        <taxon>Bacteria</taxon>
        <taxon>Bacillati</taxon>
        <taxon>Bacillota</taxon>
        <taxon>Bacilli</taxon>
        <taxon>Bacillales</taxon>
        <taxon>Bacillaceae</taxon>
        <taxon>Heyndrickxia</taxon>
    </lineage>
</organism>